<feature type="domain" description="Flavin reductase like" evidence="4">
    <location>
        <begin position="74"/>
        <end position="199"/>
    </location>
</feature>
<evidence type="ECO:0000313" key="6">
    <source>
        <dbReference type="Proteomes" id="UP000256645"/>
    </source>
</evidence>
<keyword evidence="2" id="KW-0285">Flavoprotein</keyword>
<dbReference type="EMBL" id="PDLM01000006">
    <property type="protein sequence ID" value="RDW74944.1"/>
    <property type="molecule type" value="Genomic_DNA"/>
</dbReference>
<name>A0A3D8RM21_9HELO</name>
<comment type="similarity">
    <text evidence="3">Belongs to the flavoredoxin family.</text>
</comment>
<dbReference type="OrthoDB" id="10250990at2759"/>
<evidence type="ECO:0000256" key="1">
    <source>
        <dbReference type="ARBA" id="ARBA00001917"/>
    </source>
</evidence>
<reference evidence="5 6" key="1">
    <citation type="journal article" date="2018" name="IMA Fungus">
        <title>IMA Genome-F 9: Draft genome sequence of Annulohypoxylon stygium, Aspergillus mulundensis, Berkeleyomyces basicola (syn. Thielaviopsis basicola), Ceratocystis smalleyi, two Cercospora beticola strains, Coleophoma cylindrospora, Fusarium fracticaudum, Phialophora cf. hyalina, and Morchella septimelata.</title>
        <authorList>
            <person name="Wingfield B.D."/>
            <person name="Bills G.F."/>
            <person name="Dong Y."/>
            <person name="Huang W."/>
            <person name="Nel W.J."/>
            <person name="Swalarsk-Parry B.S."/>
            <person name="Vaghefi N."/>
            <person name="Wilken P.M."/>
            <person name="An Z."/>
            <person name="de Beer Z.W."/>
            <person name="De Vos L."/>
            <person name="Chen L."/>
            <person name="Duong T.A."/>
            <person name="Gao Y."/>
            <person name="Hammerbacher A."/>
            <person name="Kikkert J.R."/>
            <person name="Li Y."/>
            <person name="Li H."/>
            <person name="Li K."/>
            <person name="Li Q."/>
            <person name="Liu X."/>
            <person name="Ma X."/>
            <person name="Naidoo K."/>
            <person name="Pethybridge S.J."/>
            <person name="Sun J."/>
            <person name="Steenkamp E.T."/>
            <person name="van der Nest M.A."/>
            <person name="van Wyk S."/>
            <person name="Wingfield M.J."/>
            <person name="Xiong C."/>
            <person name="Yue Q."/>
            <person name="Zhang X."/>
        </authorList>
    </citation>
    <scope>NUCLEOTIDE SEQUENCE [LARGE SCALE GENOMIC DNA]</scope>
    <source>
        <strain evidence="5 6">BP6252</strain>
    </source>
</reference>
<proteinExistence type="inferred from homology"/>
<dbReference type="AlphaFoldDB" id="A0A3D8RM21"/>
<dbReference type="Proteomes" id="UP000256645">
    <property type="component" value="Unassembled WGS sequence"/>
</dbReference>
<evidence type="ECO:0000259" key="4">
    <source>
        <dbReference type="Pfam" id="PF01613"/>
    </source>
</evidence>
<evidence type="ECO:0000256" key="3">
    <source>
        <dbReference type="ARBA" id="ARBA00038054"/>
    </source>
</evidence>
<comment type="cofactor">
    <cofactor evidence="1">
        <name>FMN</name>
        <dbReference type="ChEBI" id="CHEBI:58210"/>
    </cofactor>
</comment>
<dbReference type="SUPFAM" id="SSF50475">
    <property type="entry name" value="FMN-binding split barrel"/>
    <property type="match status" value="1"/>
</dbReference>
<dbReference type="PANTHER" id="PTHR43567:SF1">
    <property type="entry name" value="FLAVOREDOXIN"/>
    <property type="match status" value="1"/>
</dbReference>
<dbReference type="PANTHER" id="PTHR43567">
    <property type="entry name" value="FLAVOREDOXIN-RELATED-RELATED"/>
    <property type="match status" value="1"/>
</dbReference>
<dbReference type="InterPro" id="IPR012349">
    <property type="entry name" value="Split_barrel_FMN-bd"/>
</dbReference>
<dbReference type="InterPro" id="IPR052174">
    <property type="entry name" value="Flavoredoxin"/>
</dbReference>
<dbReference type="Gene3D" id="2.30.110.10">
    <property type="entry name" value="Electron Transport, Fmn-binding Protein, Chain A"/>
    <property type="match status" value="1"/>
</dbReference>
<evidence type="ECO:0000313" key="5">
    <source>
        <dbReference type="EMBL" id="RDW74944.1"/>
    </source>
</evidence>
<dbReference type="InterPro" id="IPR002563">
    <property type="entry name" value="Flavin_Rdtase-like_dom"/>
</dbReference>
<dbReference type="GO" id="GO:0010181">
    <property type="term" value="F:FMN binding"/>
    <property type="evidence" value="ECO:0007669"/>
    <property type="project" value="InterPro"/>
</dbReference>
<comment type="caution">
    <text evidence="5">The sequence shown here is derived from an EMBL/GenBank/DDBJ whole genome shotgun (WGS) entry which is preliminary data.</text>
</comment>
<accession>A0A3D8RM21</accession>
<sequence>MGLNSGQWDQSTSVSIALEVANYKGVTESRRNLNSISTSASNLSSPTLQAALTDTIVFKMPHSPINPAILYWGTPVVLITTTNEDDTSNISPISSAFWLGDHCMLGLSAHSQTTTNLQRTKQCVLNLPSDDMTAAINALACTTGTKDIPAGKAQRGYRFEKDKFSVAGLTEQASERVVPPRIRECPAQMEAEVVGIYEMMRDGPEAISGALLAIEVKVLRTYVEDRLRLGGYENRVDPLAWRPMIMSFQHLFGLKDGKPEESTLARIDEELYRLPK</sequence>
<dbReference type="Pfam" id="PF01613">
    <property type="entry name" value="Flavin_Reduct"/>
    <property type="match status" value="1"/>
</dbReference>
<organism evidence="5 6">
    <name type="scientific">Coleophoma cylindrospora</name>
    <dbReference type="NCBI Taxonomy" id="1849047"/>
    <lineage>
        <taxon>Eukaryota</taxon>
        <taxon>Fungi</taxon>
        <taxon>Dikarya</taxon>
        <taxon>Ascomycota</taxon>
        <taxon>Pezizomycotina</taxon>
        <taxon>Leotiomycetes</taxon>
        <taxon>Helotiales</taxon>
        <taxon>Dermateaceae</taxon>
        <taxon>Coleophoma</taxon>
    </lineage>
</organism>
<gene>
    <name evidence="5" type="ORF">BP6252_06086</name>
</gene>
<evidence type="ECO:0000256" key="2">
    <source>
        <dbReference type="ARBA" id="ARBA00022630"/>
    </source>
</evidence>
<protein>
    <recommendedName>
        <fullName evidence="4">Flavin reductase like domain-containing protein</fullName>
    </recommendedName>
</protein>
<dbReference type="STRING" id="1849047.A0A3D8RM21"/>
<keyword evidence="6" id="KW-1185">Reference proteome</keyword>